<evidence type="ECO:0000256" key="8">
    <source>
        <dbReference type="SAM" id="Coils"/>
    </source>
</evidence>
<dbReference type="GO" id="GO:0090090">
    <property type="term" value="P:negative regulation of canonical Wnt signaling pathway"/>
    <property type="evidence" value="ECO:0007669"/>
    <property type="project" value="TreeGrafter"/>
</dbReference>
<dbReference type="GO" id="GO:0005634">
    <property type="term" value="C:nucleus"/>
    <property type="evidence" value="ECO:0007669"/>
    <property type="project" value="UniProtKB-SubCell"/>
</dbReference>
<gene>
    <name evidence="10" type="primary">tle2b</name>
</gene>
<dbReference type="PROSITE" id="PS00678">
    <property type="entry name" value="WD_REPEATS_1"/>
    <property type="match status" value="1"/>
</dbReference>
<feature type="domain" description="Groucho/TLE N-terminal Q-rich" evidence="9">
    <location>
        <begin position="19"/>
        <end position="106"/>
    </location>
</feature>
<evidence type="ECO:0000256" key="7">
    <source>
        <dbReference type="PROSITE-ProRule" id="PRU00221"/>
    </source>
</evidence>
<keyword evidence="5" id="KW-0539">Nucleus</keyword>
<dbReference type="SMART" id="SM00320">
    <property type="entry name" value="WD40"/>
    <property type="match status" value="7"/>
</dbReference>
<evidence type="ECO:0000256" key="1">
    <source>
        <dbReference type="ARBA" id="ARBA00004123"/>
    </source>
</evidence>
<evidence type="ECO:0000256" key="3">
    <source>
        <dbReference type="ARBA" id="ARBA00022574"/>
    </source>
</evidence>
<dbReference type="SUPFAM" id="SSF50978">
    <property type="entry name" value="WD40 repeat-like"/>
    <property type="match status" value="1"/>
</dbReference>
<dbReference type="Pfam" id="PF03920">
    <property type="entry name" value="TLE_N"/>
    <property type="match status" value="1"/>
</dbReference>
<sequence length="597" mass="65347">MTSVPPPSLQVPLQAGQSFKFTVLETLDRIKEEFQFLQAQYHSLKLECEKLASEKTEMQRHYIMYYEMSYGLNIEMHKQAEIVKRLSAICAQIIPFLSQEVRLSCVTHLHLPHYTSSPQQQLQHLSHHAPGIPLTPHPSGLSLGASSGLLALTGALGVSAHMTSKDERNHLDPENLRGEPLVTTFFLRSGYGYTTFPFSLAPSTYPAHFGVVSHAGLNGELASPGNFGGSLSLSPQMSAYTRNPNVAYESRPHIRPPGLSTALPGSSGGKPAYSFHVSADGQMQPVPFPPDALHGPGIPRHARQIHTLNHGEVVCAVTISTSTRHVYTGGKGCVKVWDISQPGSKSPMAQLDCLNRDNYIRSCKILPDGRTLIVGGEASTLSIWDLATPTPRIKAELTSSAPACYALAISPDNKVCFSCCSDGNIVVWDLHNQTLVRQFQGHTDGASCIDISNDGTKLWTGGLDNTVRCWDLREGRQLQQHDFTSQIFSLGYCPTGEWLAVGMESSNVEVLHVSKPDKYQLHLHESCVLSLKFAYCGKWFVSTGKDNLLNAWRTPYGASIFQSKESSSVLSCDVSPDDKYIVTGSGDKKATVYEVVY</sequence>
<dbReference type="PANTHER" id="PTHR10814">
    <property type="entry name" value="TRANSDUCIN-LIKE ENHANCER PROTEIN"/>
    <property type="match status" value="1"/>
</dbReference>
<evidence type="ECO:0000256" key="5">
    <source>
        <dbReference type="ARBA" id="ARBA00023242"/>
    </source>
</evidence>
<dbReference type="Gene3D" id="2.130.10.10">
    <property type="entry name" value="YVTN repeat-like/Quinoprotein amine dehydrogenase"/>
    <property type="match status" value="1"/>
</dbReference>
<keyword evidence="8" id="KW-0175">Coiled coil</keyword>
<dbReference type="PROSITE" id="PS50082">
    <property type="entry name" value="WD_REPEATS_2"/>
    <property type="match status" value="2"/>
</dbReference>
<feature type="repeat" description="WD" evidence="7">
    <location>
        <begin position="439"/>
        <end position="480"/>
    </location>
</feature>
<evidence type="ECO:0000256" key="4">
    <source>
        <dbReference type="ARBA" id="ARBA00022737"/>
    </source>
</evidence>
<feature type="repeat" description="WD" evidence="7">
    <location>
        <begin position="397"/>
        <end position="438"/>
    </location>
</feature>
<dbReference type="PRINTS" id="PR01850">
    <property type="entry name" value="GROUCHOFAMLY"/>
</dbReference>
<dbReference type="PANTHER" id="PTHR10814:SF32">
    <property type="entry name" value="TRANSDUCIN-LIKE ENHANCER PROTEIN 4 ISOFORM X1"/>
    <property type="match status" value="1"/>
</dbReference>
<accession>A0AAY4EC72</accession>
<feature type="coiled-coil region" evidence="8">
    <location>
        <begin position="27"/>
        <end position="54"/>
    </location>
</feature>
<evidence type="ECO:0000313" key="11">
    <source>
        <dbReference type="Proteomes" id="UP000694580"/>
    </source>
</evidence>
<reference evidence="10" key="2">
    <citation type="submission" date="2025-08" db="UniProtKB">
        <authorList>
            <consortium name="Ensembl"/>
        </authorList>
    </citation>
    <scope>IDENTIFICATION</scope>
</reference>
<dbReference type="InterPro" id="IPR036322">
    <property type="entry name" value="WD40_repeat_dom_sf"/>
</dbReference>
<dbReference type="Proteomes" id="UP000694580">
    <property type="component" value="Chromosome 13"/>
</dbReference>
<evidence type="ECO:0000259" key="9">
    <source>
        <dbReference type="Pfam" id="PF03920"/>
    </source>
</evidence>
<keyword evidence="11" id="KW-1185">Reference proteome</keyword>
<dbReference type="GO" id="GO:0005667">
    <property type="term" value="C:transcription regulator complex"/>
    <property type="evidence" value="ECO:0007669"/>
    <property type="project" value="TreeGrafter"/>
</dbReference>
<proteinExistence type="inferred from homology"/>
<dbReference type="Pfam" id="PF00400">
    <property type="entry name" value="WD40"/>
    <property type="match status" value="6"/>
</dbReference>
<comment type="function">
    <text evidence="6">Transcriptional corepressor that binds to a number of transcription factors. Inhibits the transcriptional activation mediated by CTNNB1 and TCF family members in Wnt signaling. The effects of full-length TLE family members may be modulated by association with dominant-negative AES.</text>
</comment>
<dbReference type="InterPro" id="IPR019775">
    <property type="entry name" value="WD40_repeat_CS"/>
</dbReference>
<dbReference type="PROSITE" id="PS50294">
    <property type="entry name" value="WD_REPEATS_REGION"/>
    <property type="match status" value="1"/>
</dbReference>
<dbReference type="InterPro" id="IPR005617">
    <property type="entry name" value="Groucho/TLE_N"/>
</dbReference>
<organism evidence="10 11">
    <name type="scientific">Denticeps clupeoides</name>
    <name type="common">denticle herring</name>
    <dbReference type="NCBI Taxonomy" id="299321"/>
    <lineage>
        <taxon>Eukaryota</taxon>
        <taxon>Metazoa</taxon>
        <taxon>Chordata</taxon>
        <taxon>Craniata</taxon>
        <taxon>Vertebrata</taxon>
        <taxon>Euteleostomi</taxon>
        <taxon>Actinopterygii</taxon>
        <taxon>Neopterygii</taxon>
        <taxon>Teleostei</taxon>
        <taxon>Clupei</taxon>
        <taxon>Clupeiformes</taxon>
        <taxon>Denticipitoidei</taxon>
        <taxon>Denticipitidae</taxon>
        <taxon>Denticeps</taxon>
    </lineage>
</organism>
<dbReference type="InterPro" id="IPR001680">
    <property type="entry name" value="WD40_rpt"/>
</dbReference>
<keyword evidence="3 7" id="KW-0853">WD repeat</keyword>
<evidence type="ECO:0000256" key="6">
    <source>
        <dbReference type="ARBA" id="ARBA00045617"/>
    </source>
</evidence>
<dbReference type="GeneTree" id="ENSGT01030000234519"/>
<dbReference type="AlphaFoldDB" id="A0AAY4EC72"/>
<comment type="subcellular location">
    <subcellularLocation>
        <location evidence="1">Nucleus</location>
    </subcellularLocation>
</comment>
<protein>
    <recommendedName>
        <fullName evidence="9">Groucho/TLE N-terminal Q-rich domain-containing protein</fullName>
    </recommendedName>
</protein>
<dbReference type="InterPro" id="IPR015943">
    <property type="entry name" value="WD40/YVTN_repeat-like_dom_sf"/>
</dbReference>
<dbReference type="Ensembl" id="ENSDCDT00010065208.1">
    <property type="protein sequence ID" value="ENSDCDP00010054621.1"/>
    <property type="gene ID" value="ENSDCDG00010031057.1"/>
</dbReference>
<dbReference type="GO" id="GO:0003714">
    <property type="term" value="F:transcription corepressor activity"/>
    <property type="evidence" value="ECO:0007669"/>
    <property type="project" value="TreeGrafter"/>
</dbReference>
<dbReference type="CDD" id="cd00200">
    <property type="entry name" value="WD40"/>
    <property type="match status" value="1"/>
</dbReference>
<evidence type="ECO:0000256" key="2">
    <source>
        <dbReference type="ARBA" id="ARBA00005969"/>
    </source>
</evidence>
<reference evidence="10 11" key="1">
    <citation type="submission" date="2020-06" db="EMBL/GenBank/DDBJ databases">
        <authorList>
            <consortium name="Wellcome Sanger Institute Data Sharing"/>
        </authorList>
    </citation>
    <scope>NUCLEOTIDE SEQUENCE [LARGE SCALE GENOMIC DNA]</scope>
</reference>
<keyword evidence="4" id="KW-0677">Repeat</keyword>
<reference evidence="10" key="3">
    <citation type="submission" date="2025-09" db="UniProtKB">
        <authorList>
            <consortium name="Ensembl"/>
        </authorList>
    </citation>
    <scope>IDENTIFICATION</scope>
</reference>
<dbReference type="FunFam" id="2.130.10.10:FF:000001">
    <property type="entry name" value="transducin-like enhancer protein 3 isoform X1"/>
    <property type="match status" value="1"/>
</dbReference>
<name>A0AAY4EC72_9TELE</name>
<dbReference type="InterPro" id="IPR009146">
    <property type="entry name" value="Groucho_enhance"/>
</dbReference>
<comment type="similarity">
    <text evidence="2">Belongs to the WD repeat Groucho/TLE family.</text>
</comment>
<evidence type="ECO:0000313" key="10">
    <source>
        <dbReference type="Ensembl" id="ENSDCDP00010054621.1"/>
    </source>
</evidence>